<dbReference type="GO" id="GO:0008765">
    <property type="term" value="F:UDP-N-acetylmuramoylalanyl-D-glutamate-2,6-diaminopimelate ligase activity"/>
    <property type="evidence" value="ECO:0007669"/>
    <property type="project" value="UniProtKB-EC"/>
</dbReference>
<feature type="domain" description="Mur ligase C-terminal" evidence="8">
    <location>
        <begin position="342"/>
        <end position="475"/>
    </location>
</feature>
<evidence type="ECO:0000256" key="1">
    <source>
        <dbReference type="ARBA" id="ARBA00004752"/>
    </source>
</evidence>
<reference evidence="10 11" key="1">
    <citation type="submission" date="2021-03" db="EMBL/GenBank/DDBJ databases">
        <title>Genomic Encyclopedia of Type Strains, Phase IV (KMG-IV): sequencing the most valuable type-strain genomes for metagenomic binning, comparative biology and taxonomic classification.</title>
        <authorList>
            <person name="Goeker M."/>
        </authorList>
    </citation>
    <scope>NUCLEOTIDE SEQUENCE [LARGE SCALE GENOMIC DNA]</scope>
    <source>
        <strain evidence="10 11">DSM 27563</strain>
    </source>
</reference>
<dbReference type="Pfam" id="PF08245">
    <property type="entry name" value="Mur_ligase_M"/>
    <property type="match status" value="1"/>
</dbReference>
<dbReference type="EC" id="6.3.2.13" evidence="10"/>
<dbReference type="RefSeq" id="WP_210060494.1">
    <property type="nucleotide sequence ID" value="NZ_JAGGLJ010000005.1"/>
</dbReference>
<dbReference type="InterPro" id="IPR013221">
    <property type="entry name" value="Mur_ligase_cen"/>
</dbReference>
<keyword evidence="4" id="KW-0573">Peptidoglycan synthesis</keyword>
<dbReference type="InterPro" id="IPR036565">
    <property type="entry name" value="Mur-like_cat_sf"/>
</dbReference>
<dbReference type="PANTHER" id="PTHR23135">
    <property type="entry name" value="MUR LIGASE FAMILY MEMBER"/>
    <property type="match status" value="1"/>
</dbReference>
<evidence type="ECO:0000313" key="11">
    <source>
        <dbReference type="Proteomes" id="UP001519306"/>
    </source>
</evidence>
<evidence type="ECO:0000256" key="5">
    <source>
        <dbReference type="ARBA" id="ARBA00023306"/>
    </source>
</evidence>
<dbReference type="InterPro" id="IPR035911">
    <property type="entry name" value="MurE/MurF_N"/>
</dbReference>
<dbReference type="Gene3D" id="3.40.1190.10">
    <property type="entry name" value="Mur-like, catalytic domain"/>
    <property type="match status" value="1"/>
</dbReference>
<keyword evidence="6" id="KW-0961">Cell wall biogenesis/degradation</keyword>
<dbReference type="PANTHER" id="PTHR23135:SF4">
    <property type="entry name" value="UDP-N-ACETYLMURAMOYL-L-ALANYL-D-GLUTAMATE--2,6-DIAMINOPIMELATE LIGASE MURE HOMOLOG, CHLOROPLASTIC"/>
    <property type="match status" value="1"/>
</dbReference>
<dbReference type="InterPro" id="IPR004101">
    <property type="entry name" value="Mur_ligase_C"/>
</dbReference>
<organism evidence="10 11">
    <name type="scientific">Peptoniphilus stercorisuis</name>
    <dbReference type="NCBI Taxonomy" id="1436965"/>
    <lineage>
        <taxon>Bacteria</taxon>
        <taxon>Bacillati</taxon>
        <taxon>Bacillota</taxon>
        <taxon>Tissierellia</taxon>
        <taxon>Tissierellales</taxon>
        <taxon>Peptoniphilaceae</taxon>
        <taxon>Peptoniphilus</taxon>
    </lineage>
</organism>
<name>A0ABS4KBP7_9FIRM</name>
<comment type="caution">
    <text evidence="10">The sequence shown here is derived from an EMBL/GenBank/DDBJ whole genome shotgun (WGS) entry which is preliminary data.</text>
</comment>
<evidence type="ECO:0000259" key="7">
    <source>
        <dbReference type="Pfam" id="PF01225"/>
    </source>
</evidence>
<keyword evidence="2" id="KW-0132">Cell division</keyword>
<keyword evidence="10" id="KW-0436">Ligase</keyword>
<evidence type="ECO:0000256" key="6">
    <source>
        <dbReference type="ARBA" id="ARBA00023316"/>
    </source>
</evidence>
<dbReference type="Pfam" id="PF02875">
    <property type="entry name" value="Mur_ligase_C"/>
    <property type="match status" value="1"/>
</dbReference>
<feature type="domain" description="Mur ligase central" evidence="9">
    <location>
        <begin position="108"/>
        <end position="320"/>
    </location>
</feature>
<proteinExistence type="predicted"/>
<dbReference type="Proteomes" id="UP001519306">
    <property type="component" value="Unassembled WGS sequence"/>
</dbReference>
<keyword evidence="11" id="KW-1185">Reference proteome</keyword>
<sequence length="511" mass="58103">MILKDIFENVKIINSNREIDFNSEVDNISFHTDDVTKNSIFVAIKGYITDGHKYISVAKDKGAKYIVVENFVDVDIAQIKVENSRIALADIANNFYKEPSKELNIVGITATNGKTTTSFMTDKIFKDAGYKTGIIGTVYTKYDGVNIPSILTTPESLELQGFFRDMADKQIEKVTMEVSSSSEELYRVKNVDFDVVTFNNFSREHIDQHGSFERYYEVKSKLIKEASEDAVAVLNIDFDKIKELKDKTKAQVLTYSLKNKEEDFAIDNLDLSTGKGKYTFIINRDIKYKDIIIEKNSFDIELDVAGYSSVMNSVVAIIIALLNNIDIKTIQDSINSFAGVERRFEMIYDENFKIIDDHYANVRNIDVTLSTLSEMEFNNFHMLYAIRGNRGVNLNKETAEKTAEWLKKLDPKTFYATLSKDVVMKKDEVSKEELEIFLSVMKENNIDVKVFDTLEESVKSIIDNAKSNDVVLLAGCQGMDKGAGFAVDELIKNNETKHKEILLDKVKNRIC</sequence>
<dbReference type="Gene3D" id="3.40.1390.10">
    <property type="entry name" value="MurE/MurF, N-terminal domain"/>
    <property type="match status" value="1"/>
</dbReference>
<dbReference type="SUPFAM" id="SSF53623">
    <property type="entry name" value="MurD-like peptide ligases, catalytic domain"/>
    <property type="match status" value="1"/>
</dbReference>
<keyword evidence="5" id="KW-0131">Cell cycle</keyword>
<feature type="domain" description="Mur ligase N-terminal catalytic" evidence="7">
    <location>
        <begin position="28"/>
        <end position="96"/>
    </location>
</feature>
<keyword evidence="3" id="KW-0133">Cell shape</keyword>
<dbReference type="EMBL" id="JAGGLJ010000005">
    <property type="protein sequence ID" value="MBP2025197.1"/>
    <property type="molecule type" value="Genomic_DNA"/>
</dbReference>
<evidence type="ECO:0000256" key="4">
    <source>
        <dbReference type="ARBA" id="ARBA00022984"/>
    </source>
</evidence>
<evidence type="ECO:0000256" key="2">
    <source>
        <dbReference type="ARBA" id="ARBA00022618"/>
    </source>
</evidence>
<dbReference type="InterPro" id="IPR000713">
    <property type="entry name" value="Mur_ligase_N"/>
</dbReference>
<dbReference type="InterPro" id="IPR036615">
    <property type="entry name" value="Mur_ligase_C_dom_sf"/>
</dbReference>
<dbReference type="SUPFAM" id="SSF53244">
    <property type="entry name" value="MurD-like peptide ligases, peptide-binding domain"/>
    <property type="match status" value="1"/>
</dbReference>
<dbReference type="Pfam" id="PF01225">
    <property type="entry name" value="Mur_ligase"/>
    <property type="match status" value="1"/>
</dbReference>
<evidence type="ECO:0000313" key="10">
    <source>
        <dbReference type="EMBL" id="MBP2025197.1"/>
    </source>
</evidence>
<evidence type="ECO:0000259" key="8">
    <source>
        <dbReference type="Pfam" id="PF02875"/>
    </source>
</evidence>
<comment type="pathway">
    <text evidence="1">Cell wall biogenesis; peptidoglycan biosynthesis.</text>
</comment>
<gene>
    <name evidence="10" type="ORF">J2Z71_000722</name>
</gene>
<protein>
    <submittedName>
        <fullName evidence="10">UDP-N-acetylmuramoyl-L-alanyl-D-glutamate--2, 6-diaminopimelate ligase</fullName>
        <ecNumber evidence="10">6.3.2.13</ecNumber>
    </submittedName>
</protein>
<evidence type="ECO:0000256" key="3">
    <source>
        <dbReference type="ARBA" id="ARBA00022960"/>
    </source>
</evidence>
<accession>A0ABS4KBP7</accession>
<evidence type="ECO:0000259" key="9">
    <source>
        <dbReference type="Pfam" id="PF08245"/>
    </source>
</evidence>
<dbReference type="SUPFAM" id="SSF63418">
    <property type="entry name" value="MurE/MurF N-terminal domain"/>
    <property type="match status" value="1"/>
</dbReference>